<accession>A0A1G2QZV7</accession>
<comment type="caution">
    <text evidence="2">The sequence shown here is derived from an EMBL/GenBank/DDBJ whole genome shotgun (WGS) entry which is preliminary data.</text>
</comment>
<dbReference type="AlphaFoldDB" id="A0A1G2QZV7"/>
<evidence type="ECO:0000256" key="1">
    <source>
        <dbReference type="SAM" id="MobiDB-lite"/>
    </source>
</evidence>
<organism evidence="2 3">
    <name type="scientific">Candidatus Wildermuthbacteria bacterium RIFCSPHIGHO2_01_FULL_49_22b</name>
    <dbReference type="NCBI Taxonomy" id="1802448"/>
    <lineage>
        <taxon>Bacteria</taxon>
        <taxon>Candidatus Wildermuthiibacteriota</taxon>
    </lineage>
</organism>
<evidence type="ECO:0000313" key="2">
    <source>
        <dbReference type="EMBL" id="OHA65659.1"/>
    </source>
</evidence>
<protein>
    <recommendedName>
        <fullName evidence="4">Ribbon-helix-helix protein CopG domain-containing protein</fullName>
    </recommendedName>
</protein>
<evidence type="ECO:0008006" key="4">
    <source>
        <dbReference type="Google" id="ProtNLM"/>
    </source>
</evidence>
<proteinExistence type="predicted"/>
<evidence type="ECO:0000313" key="3">
    <source>
        <dbReference type="Proteomes" id="UP000178065"/>
    </source>
</evidence>
<reference evidence="2 3" key="1">
    <citation type="journal article" date="2016" name="Nat. Commun.">
        <title>Thousands of microbial genomes shed light on interconnected biogeochemical processes in an aquifer system.</title>
        <authorList>
            <person name="Anantharaman K."/>
            <person name="Brown C.T."/>
            <person name="Hug L.A."/>
            <person name="Sharon I."/>
            <person name="Castelle C.J."/>
            <person name="Probst A.J."/>
            <person name="Thomas B.C."/>
            <person name="Singh A."/>
            <person name="Wilkins M.J."/>
            <person name="Karaoz U."/>
            <person name="Brodie E.L."/>
            <person name="Williams K.H."/>
            <person name="Hubbard S.S."/>
            <person name="Banfield J.F."/>
        </authorList>
    </citation>
    <scope>NUCLEOTIDE SEQUENCE [LARGE SCALE GENOMIC DNA]</scope>
</reference>
<dbReference type="EMBL" id="MHTT01000012">
    <property type="protein sequence ID" value="OHA65659.1"/>
    <property type="molecule type" value="Genomic_DNA"/>
</dbReference>
<name>A0A1G2QZV7_9BACT</name>
<feature type="region of interest" description="Disordered" evidence="1">
    <location>
        <begin position="61"/>
        <end position="82"/>
    </location>
</feature>
<dbReference type="Proteomes" id="UP000178065">
    <property type="component" value="Unassembled WGS sequence"/>
</dbReference>
<gene>
    <name evidence="2" type="ORF">A2672_02300</name>
</gene>
<sequence>MKRTQIQLEELVWEALRARSFQERRSIAEIIREMVRSQMEKRKARKPYSIRDFSFIGAGASRGKGAGAVSERHDEEFADSIP</sequence>
<dbReference type="STRING" id="1802448.A2672_02300"/>